<comment type="caution">
    <text evidence="2">The sequence shown here is derived from an EMBL/GenBank/DDBJ whole genome shotgun (WGS) entry which is preliminary data.</text>
</comment>
<feature type="region of interest" description="Disordered" evidence="1">
    <location>
        <begin position="25"/>
        <end position="58"/>
    </location>
</feature>
<reference evidence="2 3" key="1">
    <citation type="submission" date="2012-05" db="EMBL/GenBank/DDBJ databases">
        <authorList>
            <person name="Weinstock G."/>
            <person name="Sodergren E."/>
            <person name="Lobos E.A."/>
            <person name="Fulton L."/>
            <person name="Fulton R."/>
            <person name="Courtney L."/>
            <person name="Fronick C."/>
            <person name="O'Laughlin M."/>
            <person name="Godfrey J."/>
            <person name="Wilson R.M."/>
            <person name="Miner T."/>
            <person name="Farmer C."/>
            <person name="Delehaunty K."/>
            <person name="Cordes M."/>
            <person name="Minx P."/>
            <person name="Tomlinson C."/>
            <person name="Chen J."/>
            <person name="Wollam A."/>
            <person name="Pepin K.H."/>
            <person name="Bhonagiri V."/>
            <person name="Zhang X."/>
            <person name="Suruliraj S."/>
            <person name="Warren W."/>
            <person name="Mitreva M."/>
            <person name="Mardis E.R."/>
            <person name="Wilson R.K."/>
        </authorList>
    </citation>
    <scope>NUCLEOTIDE SEQUENCE [LARGE SCALE GENOMIC DNA]</scope>
    <source>
        <strain evidence="2 3">F0235</strain>
    </source>
</reference>
<dbReference type="EMBL" id="AMEM01000044">
    <property type="protein sequence ID" value="EKX87516.1"/>
    <property type="molecule type" value="Genomic_DNA"/>
</dbReference>
<feature type="compositionally biased region" description="Low complexity" evidence="1">
    <location>
        <begin position="30"/>
        <end position="44"/>
    </location>
</feature>
<sequence>MTVILPKDGIKKSIFQGQKVLIGLGKATKSEPSSSSTQPTEPQKPGTPGEPAQKSQHLAVARQAFVRAVFGGRR</sequence>
<accession>L1M997</accession>
<dbReference type="PATRIC" id="fig|1035195.3.peg.2550"/>
<dbReference type="Proteomes" id="UP000010445">
    <property type="component" value="Unassembled WGS sequence"/>
</dbReference>
<protein>
    <submittedName>
        <fullName evidence="2">Uncharacterized protein</fullName>
    </submittedName>
</protein>
<keyword evidence="3" id="KW-1185">Reference proteome</keyword>
<evidence type="ECO:0000313" key="3">
    <source>
        <dbReference type="Proteomes" id="UP000010445"/>
    </source>
</evidence>
<evidence type="ECO:0000313" key="2">
    <source>
        <dbReference type="EMBL" id="EKX87516.1"/>
    </source>
</evidence>
<name>L1M997_9CORY</name>
<evidence type="ECO:0000256" key="1">
    <source>
        <dbReference type="SAM" id="MobiDB-lite"/>
    </source>
</evidence>
<dbReference type="RefSeq" id="WP_006062645.1">
    <property type="nucleotide sequence ID" value="NZ_KB290826.1"/>
</dbReference>
<proteinExistence type="predicted"/>
<dbReference type="STRING" id="1035195.HMPREF9997_02842"/>
<dbReference type="HOGENOM" id="CLU_2681430_0_0_11"/>
<dbReference type="AlphaFoldDB" id="L1M997"/>
<gene>
    <name evidence="2" type="ORF">HMPREF9997_02842</name>
</gene>
<organism evidence="2 3">
    <name type="scientific">Corynebacterium durum F0235</name>
    <dbReference type="NCBI Taxonomy" id="1035195"/>
    <lineage>
        <taxon>Bacteria</taxon>
        <taxon>Bacillati</taxon>
        <taxon>Actinomycetota</taxon>
        <taxon>Actinomycetes</taxon>
        <taxon>Mycobacteriales</taxon>
        <taxon>Corynebacteriaceae</taxon>
        <taxon>Corynebacterium</taxon>
    </lineage>
</organism>